<dbReference type="AlphaFoldDB" id="A0A1V6NTA6"/>
<sequence length="191" mass="20945">TSSRGPSAPASRRGPDTIGDLIDTVDKQRAKETLAAAPMVVHEPNPELIVPARPAATVAPPGGIDPSVARIPKTGPKLAHARMGVDRFDSILLLHNPLRQLPGFNFDENLMAPFKEIDVGFPLTTELWPGSLQWDEKMLIRCAYSRARHEFLTHDWVHGALSATYKREGPCRQKDHAGSCSTRRVVPSARC</sequence>
<dbReference type="Proteomes" id="UP000191408">
    <property type="component" value="Unassembled WGS sequence"/>
</dbReference>
<dbReference type="EMBL" id="MDYM01000003">
    <property type="protein sequence ID" value="OQD67880.1"/>
    <property type="molecule type" value="Genomic_DNA"/>
</dbReference>
<gene>
    <name evidence="1" type="ORF">PENPOL_c003G01882</name>
</gene>
<dbReference type="STRING" id="60169.A0A1V6NTA6"/>
<evidence type="ECO:0000313" key="2">
    <source>
        <dbReference type="Proteomes" id="UP000191408"/>
    </source>
</evidence>
<keyword evidence="2" id="KW-1185">Reference proteome</keyword>
<accession>A0A1V6NTA6</accession>
<feature type="non-terminal residue" evidence="1">
    <location>
        <position position="1"/>
    </location>
</feature>
<proteinExistence type="predicted"/>
<feature type="non-terminal residue" evidence="1">
    <location>
        <position position="191"/>
    </location>
</feature>
<reference evidence="2" key="1">
    <citation type="journal article" date="2017" name="Nat. Microbiol.">
        <title>Global analysis of biosynthetic gene clusters reveals vast potential of secondary metabolite production in Penicillium species.</title>
        <authorList>
            <person name="Nielsen J.C."/>
            <person name="Grijseels S."/>
            <person name="Prigent S."/>
            <person name="Ji B."/>
            <person name="Dainat J."/>
            <person name="Nielsen K.F."/>
            <person name="Frisvad J.C."/>
            <person name="Workman M."/>
            <person name="Nielsen J."/>
        </authorList>
    </citation>
    <scope>NUCLEOTIDE SEQUENCE [LARGE SCALE GENOMIC DNA]</scope>
    <source>
        <strain evidence="2">IBT 4502</strain>
    </source>
</reference>
<comment type="caution">
    <text evidence="1">The sequence shown here is derived from an EMBL/GenBank/DDBJ whole genome shotgun (WGS) entry which is preliminary data.</text>
</comment>
<organism evidence="1 2">
    <name type="scientific">Penicillium polonicum</name>
    <dbReference type="NCBI Taxonomy" id="60169"/>
    <lineage>
        <taxon>Eukaryota</taxon>
        <taxon>Fungi</taxon>
        <taxon>Dikarya</taxon>
        <taxon>Ascomycota</taxon>
        <taxon>Pezizomycotina</taxon>
        <taxon>Eurotiomycetes</taxon>
        <taxon>Eurotiomycetidae</taxon>
        <taxon>Eurotiales</taxon>
        <taxon>Aspergillaceae</taxon>
        <taxon>Penicillium</taxon>
    </lineage>
</organism>
<evidence type="ECO:0000313" key="1">
    <source>
        <dbReference type="EMBL" id="OQD67880.1"/>
    </source>
</evidence>
<protein>
    <submittedName>
        <fullName evidence="1">Uncharacterized protein</fullName>
    </submittedName>
</protein>
<name>A0A1V6NTA6_PENPO</name>